<sequence length="510" mass="59373">MIRNYTTIEKEIAETGFFSEYLPPCFKLDPKVFLRVPSESCELIEPYCFTMSRYNNNDARRNIFIPEIGAYTVVRNYIRQEQIVKDLVEFTENNDASFSPILGKNDSIVRHEQSYGGTTGQVMELSKLEEISSDYIENISKKIIKATGSKKVLKLDISNCFSSFYMHMIPAILLGVKEAECNYNKFLKDPNDQSINSIYRKYRKLDEVLRRQNLNRTNGLLPGPLISKMIVEGILTRIDKELSKEGIKFSRYVDDYEVYLFDNDDKTVISIFTRVLKLYGFSLNNEKTEIIEFPYYVAENLEKIFKGLMKENLDTSDLMKLFNTYFLLERNGTKGSIRYLLKTLEQSHIESTNTSLYKAYLLTIIENNERSLTKACSLLIKNKESLTLDEKDVDIIKQMLNRHISFEHDLEVLWLLYLLIETGNIKTDESLVHEIVESKNELAKIILMRKGLLGQEEITLVSSNALSWILIYELYVSGYITEDILISKLNLNKNLHMYQYLKQNNVHFCE</sequence>
<name>A0ABS1T4J8_9CLOT</name>
<dbReference type="RefSeq" id="WP_202746895.1">
    <property type="nucleotide sequence ID" value="NZ_JAESWC010000001.1"/>
</dbReference>
<reference evidence="2 3" key="1">
    <citation type="submission" date="2021-01" db="EMBL/GenBank/DDBJ databases">
        <title>Genome public.</title>
        <authorList>
            <person name="Liu C."/>
            <person name="Sun Q."/>
        </authorList>
    </citation>
    <scope>NUCLEOTIDE SEQUENCE [LARGE SCALE GENOMIC DNA]</scope>
    <source>
        <strain evidence="2 3">YIM B02515</strain>
    </source>
</reference>
<gene>
    <name evidence="2" type="ORF">JK636_00595</name>
</gene>
<organism evidence="2 3">
    <name type="scientific">Clostridium rhizosphaerae</name>
    <dbReference type="NCBI Taxonomy" id="2803861"/>
    <lineage>
        <taxon>Bacteria</taxon>
        <taxon>Bacillati</taxon>
        <taxon>Bacillota</taxon>
        <taxon>Clostridia</taxon>
        <taxon>Eubacteriales</taxon>
        <taxon>Clostridiaceae</taxon>
        <taxon>Clostridium</taxon>
    </lineage>
</organism>
<dbReference type="GO" id="GO:0003964">
    <property type="term" value="F:RNA-directed DNA polymerase activity"/>
    <property type="evidence" value="ECO:0007669"/>
    <property type="project" value="UniProtKB-KW"/>
</dbReference>
<keyword evidence="3" id="KW-1185">Reference proteome</keyword>
<evidence type="ECO:0000259" key="1">
    <source>
        <dbReference type="PROSITE" id="PS50878"/>
    </source>
</evidence>
<accession>A0ABS1T4J8</accession>
<dbReference type="Proteomes" id="UP000632377">
    <property type="component" value="Unassembled WGS sequence"/>
</dbReference>
<evidence type="ECO:0000313" key="2">
    <source>
        <dbReference type="EMBL" id="MBL4934248.1"/>
    </source>
</evidence>
<keyword evidence="2" id="KW-0808">Transferase</keyword>
<dbReference type="InterPro" id="IPR000477">
    <property type="entry name" value="RT_dom"/>
</dbReference>
<keyword evidence="2" id="KW-0548">Nucleotidyltransferase</keyword>
<evidence type="ECO:0000313" key="3">
    <source>
        <dbReference type="Proteomes" id="UP000632377"/>
    </source>
</evidence>
<dbReference type="Pfam" id="PF00078">
    <property type="entry name" value="RVT_1"/>
    <property type="match status" value="1"/>
</dbReference>
<dbReference type="EMBL" id="JAESWC010000001">
    <property type="protein sequence ID" value="MBL4934248.1"/>
    <property type="molecule type" value="Genomic_DNA"/>
</dbReference>
<dbReference type="CDD" id="cd01646">
    <property type="entry name" value="RT_Bac_retron_I"/>
    <property type="match status" value="1"/>
</dbReference>
<protein>
    <submittedName>
        <fullName evidence="2">RNA-directed DNA polymerase</fullName>
    </submittedName>
</protein>
<keyword evidence="2" id="KW-0695">RNA-directed DNA polymerase</keyword>
<proteinExistence type="predicted"/>
<comment type="caution">
    <text evidence="2">The sequence shown here is derived from an EMBL/GenBank/DDBJ whole genome shotgun (WGS) entry which is preliminary data.</text>
</comment>
<dbReference type="PROSITE" id="PS50878">
    <property type="entry name" value="RT_POL"/>
    <property type="match status" value="1"/>
</dbReference>
<feature type="domain" description="Reverse transcriptase" evidence="1">
    <location>
        <begin position="72"/>
        <end position="310"/>
    </location>
</feature>